<dbReference type="Pfam" id="PF05679">
    <property type="entry name" value="CHGN"/>
    <property type="match status" value="1"/>
</dbReference>
<dbReference type="OrthoDB" id="9985088at2759"/>
<comment type="caution">
    <text evidence="11">The sequence shown here is derived from an EMBL/GenBank/DDBJ whole genome shotgun (WGS) entry which is preliminary data.</text>
</comment>
<dbReference type="Gene3D" id="3.90.550.50">
    <property type="match status" value="1"/>
</dbReference>
<evidence type="ECO:0000313" key="11">
    <source>
        <dbReference type="EMBL" id="KAF3842958.1"/>
    </source>
</evidence>
<evidence type="ECO:0000256" key="1">
    <source>
        <dbReference type="ARBA" id="ARBA00004447"/>
    </source>
</evidence>
<comment type="similarity">
    <text evidence="2 9">Belongs to the chondroitin N-acetylgalactosaminyltransferase family.</text>
</comment>
<name>A0A7J5Y3Q4_DISMA</name>
<evidence type="ECO:0000256" key="6">
    <source>
        <dbReference type="ARBA" id="ARBA00022989"/>
    </source>
</evidence>
<evidence type="ECO:0000256" key="4">
    <source>
        <dbReference type="ARBA" id="ARBA00022692"/>
    </source>
</evidence>
<keyword evidence="3 9" id="KW-0808">Transferase</keyword>
<keyword evidence="4" id="KW-0812">Transmembrane</keyword>
<dbReference type="EMBL" id="JAAKFY010000018">
    <property type="protein sequence ID" value="KAF3842958.1"/>
    <property type="molecule type" value="Genomic_DNA"/>
</dbReference>
<evidence type="ECO:0000313" key="12">
    <source>
        <dbReference type="Proteomes" id="UP000518266"/>
    </source>
</evidence>
<dbReference type="GO" id="GO:0032580">
    <property type="term" value="C:Golgi cisterna membrane"/>
    <property type="evidence" value="ECO:0007669"/>
    <property type="project" value="UniProtKB-SubCell"/>
</dbReference>
<evidence type="ECO:0000256" key="7">
    <source>
        <dbReference type="ARBA" id="ARBA00023034"/>
    </source>
</evidence>
<dbReference type="PANTHER" id="PTHR12369">
    <property type="entry name" value="CHONDROITIN SYNTHASE"/>
    <property type="match status" value="1"/>
</dbReference>
<sequence>MQLKDQLSRPQSTEALTGEAQRPDRGEGSQVDDLNAELIIADIHILLKYPSAERSLNASTQRGTSPASDANRPARTLFEATRGCQTQQPTHKMRFSAFVSVLRSVGPVVIGISLGFTLSLLSVNWTDEACYLDGKEGEGVTVGQDGLLKGARKPNSISTGNDVESDEDFEPRIVPYKQVQQSAPKKVFRAKYISTELGTRERLFVGVLTSKNTLNTLGVAVNRTISHHLDSVIFFTGMRNRKVPHGMFVVSHGDERLIWNMYQNIKHILDHYINEFDWFYFVQDDAYTEADRIKTLVDHLSMDRELYMGKPEEFIGGEMEGKYCYGGYGYILSRTLLLRLQPYLENCRNDILSARPDEWLGRCIIDYTHTNCVNEFQGLQYHHYELGKNSDPSKEESEQFKKALTVHPVADPEQMYRLHRYFTEIELQKTYDEIAKLQAEIKNVSVVAFDGNRSSQWPVGINPPFEPKSRFEVLKWEYFTEEEIYSCIDGSPKCELQGIDRMDVADVIDVALLELNKKYKPVLHLKKQQLINGYRRFDPVRGMEYTLDLQLEVVNQKGHSRSITKRVHLVRPLSRTEIIPMPYVTEATRIHIIIPLTLQDRSSVDRFLGVYASNAFETSENAILTFLFIYDPVEAQQVNQNDIFASVKAQINIYERKYPAVKIPWISVKTETPSQIKFMDIISKKHPVDSLFFLANIKTNVNSEFLNRCRMNSINNWQVFFPVHFQDFNPDVAYHNQPHPATVDLVKDAGHFDRRSFEEACFYNSDYMATRTRMVADVQENEEILDTLDIFDMFLNYSALHVFRAVEPALHQPYSYQACNPRLSEDIYHRCVQSNLEGLGSCSQLAMLLFEQEQGNST</sequence>
<gene>
    <name evidence="11" type="ORF">F7725_001807</name>
</gene>
<dbReference type="InterPro" id="IPR008428">
    <property type="entry name" value="Chond_GalNAc"/>
</dbReference>
<feature type="region of interest" description="Disordered" evidence="10">
    <location>
        <begin position="1"/>
        <end position="30"/>
    </location>
</feature>
<dbReference type="PANTHER" id="PTHR12369:SF22">
    <property type="entry name" value="CHONDROITIN SULFATE SYNTHASE 2"/>
    <property type="match status" value="1"/>
</dbReference>
<organism evidence="11 12">
    <name type="scientific">Dissostichus mawsoni</name>
    <name type="common">Antarctic cod</name>
    <dbReference type="NCBI Taxonomy" id="36200"/>
    <lineage>
        <taxon>Eukaryota</taxon>
        <taxon>Metazoa</taxon>
        <taxon>Chordata</taxon>
        <taxon>Craniata</taxon>
        <taxon>Vertebrata</taxon>
        <taxon>Euteleostomi</taxon>
        <taxon>Actinopterygii</taxon>
        <taxon>Neopterygii</taxon>
        <taxon>Teleostei</taxon>
        <taxon>Neoteleostei</taxon>
        <taxon>Acanthomorphata</taxon>
        <taxon>Eupercaria</taxon>
        <taxon>Perciformes</taxon>
        <taxon>Notothenioidei</taxon>
        <taxon>Nototheniidae</taxon>
        <taxon>Dissostichus</taxon>
    </lineage>
</organism>
<reference evidence="11 12" key="1">
    <citation type="submission" date="2020-03" db="EMBL/GenBank/DDBJ databases">
        <title>Dissostichus mawsoni Genome sequencing and assembly.</title>
        <authorList>
            <person name="Park H."/>
        </authorList>
    </citation>
    <scope>NUCLEOTIDE SEQUENCE [LARGE SCALE GENOMIC DNA]</scope>
    <source>
        <strain evidence="11">DM0001</strain>
        <tissue evidence="11">Muscle</tissue>
    </source>
</reference>
<keyword evidence="12" id="KW-1185">Reference proteome</keyword>
<evidence type="ECO:0000256" key="5">
    <source>
        <dbReference type="ARBA" id="ARBA00022968"/>
    </source>
</evidence>
<evidence type="ECO:0000256" key="9">
    <source>
        <dbReference type="RuleBase" id="RU364016"/>
    </source>
</evidence>
<evidence type="ECO:0000256" key="10">
    <source>
        <dbReference type="SAM" id="MobiDB-lite"/>
    </source>
</evidence>
<evidence type="ECO:0000256" key="3">
    <source>
        <dbReference type="ARBA" id="ARBA00022679"/>
    </source>
</evidence>
<comment type="subcellular location">
    <subcellularLocation>
        <location evidence="1 9">Golgi apparatus</location>
        <location evidence="1 9">Golgi stack membrane</location>
        <topology evidence="1 9">Single-pass type II membrane protein</topology>
    </subcellularLocation>
</comment>
<evidence type="ECO:0000256" key="2">
    <source>
        <dbReference type="ARBA" id="ARBA00009239"/>
    </source>
</evidence>
<dbReference type="AlphaFoldDB" id="A0A7J5Y3Q4"/>
<dbReference type="Proteomes" id="UP000518266">
    <property type="component" value="Unassembled WGS sequence"/>
</dbReference>
<dbReference type="InterPro" id="IPR051227">
    <property type="entry name" value="CS_glycosyltransferase"/>
</dbReference>
<accession>A0A7J5Y3Q4</accession>
<evidence type="ECO:0000256" key="8">
    <source>
        <dbReference type="ARBA" id="ARBA00023136"/>
    </source>
</evidence>
<keyword evidence="7 9" id="KW-0333">Golgi apparatus</keyword>
<keyword evidence="5 9" id="KW-0735">Signal-anchor</keyword>
<keyword evidence="8" id="KW-0472">Membrane</keyword>
<keyword evidence="6" id="KW-1133">Transmembrane helix</keyword>
<dbReference type="EC" id="2.4.1.-" evidence="9"/>
<protein>
    <recommendedName>
        <fullName evidence="9">Hexosyltransferase</fullName>
        <ecNumber evidence="9">2.4.1.-</ecNumber>
    </recommendedName>
</protein>
<dbReference type="GO" id="GO:0047238">
    <property type="term" value="F:glucuronosyl-N-acetylgalactosaminyl-proteoglycan 4-beta-N-acetylgalactosaminyltransferase activity"/>
    <property type="evidence" value="ECO:0007669"/>
    <property type="project" value="TreeGrafter"/>
</dbReference>
<proteinExistence type="inferred from homology"/>